<evidence type="ECO:0000313" key="5">
    <source>
        <dbReference type="EMBL" id="CAE7445180.1"/>
    </source>
</evidence>
<accession>A0A812RP28</accession>
<feature type="transmembrane region" description="Helical" evidence="3">
    <location>
        <begin position="21"/>
        <end position="40"/>
    </location>
</feature>
<evidence type="ECO:0000256" key="3">
    <source>
        <dbReference type="SAM" id="Phobius"/>
    </source>
</evidence>
<feature type="compositionally biased region" description="Low complexity" evidence="2">
    <location>
        <begin position="451"/>
        <end position="465"/>
    </location>
</feature>
<evidence type="ECO:0000259" key="4">
    <source>
        <dbReference type="PROSITE" id="PS50800"/>
    </source>
</evidence>
<keyword evidence="3" id="KW-0472">Membrane</keyword>
<feature type="compositionally biased region" description="Low complexity" evidence="2">
    <location>
        <begin position="1253"/>
        <end position="1265"/>
    </location>
</feature>
<keyword evidence="3" id="KW-0812">Transmembrane</keyword>
<feature type="region of interest" description="Disordered" evidence="2">
    <location>
        <begin position="408"/>
        <end position="514"/>
    </location>
</feature>
<gene>
    <name evidence="5" type="ORF">SNAT2548_LOCUS24241</name>
</gene>
<evidence type="ECO:0000256" key="1">
    <source>
        <dbReference type="SAM" id="Coils"/>
    </source>
</evidence>
<feature type="domain" description="SAP" evidence="4">
    <location>
        <begin position="845"/>
        <end position="879"/>
    </location>
</feature>
<feature type="compositionally biased region" description="Low complexity" evidence="2">
    <location>
        <begin position="500"/>
        <end position="512"/>
    </location>
</feature>
<dbReference type="Proteomes" id="UP000604046">
    <property type="component" value="Unassembled WGS sequence"/>
</dbReference>
<feature type="compositionally biased region" description="Basic and acidic residues" evidence="2">
    <location>
        <begin position="1278"/>
        <end position="1290"/>
    </location>
</feature>
<dbReference type="PANTHER" id="PTHR11439">
    <property type="entry name" value="GAG-POL-RELATED RETROTRANSPOSON"/>
    <property type="match status" value="1"/>
</dbReference>
<dbReference type="EMBL" id="CAJNDS010002350">
    <property type="protein sequence ID" value="CAE7445180.1"/>
    <property type="molecule type" value="Genomic_DNA"/>
</dbReference>
<feature type="compositionally biased region" description="Low complexity" evidence="2">
    <location>
        <begin position="1296"/>
        <end position="1305"/>
    </location>
</feature>
<feature type="compositionally biased region" description="Basic and acidic residues" evidence="2">
    <location>
        <begin position="469"/>
        <end position="479"/>
    </location>
</feature>
<keyword evidence="3" id="KW-1133">Transmembrane helix</keyword>
<reference evidence="5" key="1">
    <citation type="submission" date="2021-02" db="EMBL/GenBank/DDBJ databases">
        <authorList>
            <person name="Dougan E. K."/>
            <person name="Rhodes N."/>
            <person name="Thang M."/>
            <person name="Chan C."/>
        </authorList>
    </citation>
    <scope>NUCLEOTIDE SEQUENCE</scope>
</reference>
<sequence length="2159" mass="237570">MVAEPRLQLEAWFHPISRVSWISLIAALHLAVWFAAIHLADPLASEHTFVVSPLGVGAEPEFAFSGGLHFCKASSACETWCGGDLSASGISAGGGVWASGGRWVGYRFFLASGWSRWFRDCLVGAMEPSSGQEPGMGSAGPNQPVDAEAAMRNEIDRIVRGRLDQALGSVFSRLITTTERAAQAAESQAVASKSNGLLKALRMPEWKPKDREEELRTWKEWHFQLCTWLIANDPEFEGDMEDITWDEEIDSSLLPDETASRSQRLFGALCSLVKGRPLLLIKGLEKEKNGYEALRRLRREMEPKERTRSLAIMRQLAQWEFKENVGLHEQLVAYEEALRAYESSSGKTFSEDLMVATVVMGLKEPLKSQVQLRMTPDTKYSDLREWILQYENVNTPWSLSLSTSSNAKQEDRSQWMWTKFGPKAGAKEERRVRRAKMTKAREKENGPKEMASSSSGAKDSSKPSGVEAKAPEDGRRAKETTAATAGGKTTSVEGSGGATSSGASSASTSATAYRTPSTVQQVQAMPLGTPPGCRAVEIFDISEVECESDLGEFSLDGAEVMMVSAVSTKESGKVMEFRMDSTDEDNEWVVWEPSVFDQNLLETEVEINMVQHYGRVQPGGTEVEVVMDSGADVSVAPLDFAGLGDPAGPLEVFMRDAQGHEIQQHAARYLNVEVQDDEGKWVTIREKFAIAKVNSLIISLGKLWRNTLVMTALVSSIAMLDVSALPPQLEDVIETQCGRATTGSGSTTYDFEHSPKVITNIESELAGFRDVCVLFHVAELNRDILTNPGTLFDEPKEFDEPYVPGDVGGGLGDEPMEVLGGEWDLRGQVRHADLEDDELDGVELSMETPLKNLKDLCDKLGVSKSGPKARVLRRLRDHKEVLEKQLSTEVAKQMFREGERNPEQFRVPVLPSKEQQDLHALTHHPFQPWCEACVMSRSRQSPHEKQTEEKGDIVENEYKEPKPRIQIDYCYTFTKERGEVEPEEPEPQGEHQQPDEAQEAEDYRDQFALNLVGAESTSGWVVAIPLVAKGSSSLKKVSEALTRLSMQVAGATEVVLQGDPEPSIKQVLHAVEACRVKLGLRSAVQLAPAGSHASNGQAEKAVSTIRRNAMTLKCFLEAVAPRRLLVFGESCIFHKATKYKGDLQWRKGIWVGVNEKNNAHVLLTPEGACESRSIRRVPVESQWSADEVFQVKGLPWDYGGKVRRKRAMYTSRVPLLPDHASLEQLARAAGKAAAESIAAGTPKPPADELGTDSSSSSSNPSSPSRSSRKSQGMEDIAEEKAPAAEEKAPTAEEEAPAAQEEASAAMDSSTKVTRPGPEKGPASKRVKLLLDRPKGSPTAGSVGGSLYPPGFAGISMVHGDVEMDEYSQAETWLDEVEPVLEFTENACEEMWWSPDDPPPELSPDELAALDLESDRTEVERLVAMGALRPPRDGEDLGQYEQLTTKVVRDWRKRPGWIRRSRLVAREFRSWTPWSQELFAPSSSLAVVHGLMAWAQARGLELTTLDIKDAYLNVPQKAPVVIEVDARLFDTQSSGSRRFVLERLLPGQRVAASEWFQYMKGMLAEAGLTGFAKEPTLFRDERPGCDTGLVLHADDGLLASTPAARQALEKVLAKKVKVQISSPLKEVGDELEFLKRRYVKLEDGIAMYSGQKHVEALLEAMGPGLKSRDTPGDASLLEADTSAALAPERAKQYKECTGRLLYLSHTRPDIQYSTCVLASKMSSPTVMAYKWLAKVAGYLQKVPSLGFLIKPLQQAACLEYKGSGPLQHGGQVVLESVTDADWAGCKRTRKSRSSVHLYLGGSLIASHVRTQKSVSLSSGESEFVAMVSGGTEVVFIRECLDYLMKGFAEIDVVLRSDSAAARGISQRIGCGKVRHLSCGLLWVQEAIKAKVFRASPVSGQRNPSDLGTKPLSGPRVRELLCRSGAVDDDGNPYGLEDLERSQSKMQVKEMMKSSGVDLVHAKKILPILLVMAQVLGADGAEGLGLAVTMAMMEDALLSGVATMATGLVVVLFWLGALWVIWWIYKWALPGRRATVDQASQAKVEKVNRYTQASIGMSPSERQFMNEYVDRCSFLTEALHEEHRTVEQCEEALIEVRNENRDLRARLARSEGLGYAPESITIATHRGTVYHREDCGALANSRHIARYRACDICIRPRATEM</sequence>
<feature type="transmembrane region" description="Helical" evidence="3">
    <location>
        <begin position="1994"/>
        <end position="2023"/>
    </location>
</feature>
<keyword evidence="1" id="KW-0175">Coiled coil</keyword>
<dbReference type="PANTHER" id="PTHR11439:SF467">
    <property type="entry name" value="INTEGRASE CATALYTIC DOMAIN-CONTAINING PROTEIN"/>
    <property type="match status" value="1"/>
</dbReference>
<comment type="caution">
    <text evidence="5">The sequence shown here is derived from an EMBL/GenBank/DDBJ whole genome shotgun (WGS) entry which is preliminary data.</text>
</comment>
<evidence type="ECO:0000256" key="2">
    <source>
        <dbReference type="SAM" id="MobiDB-lite"/>
    </source>
</evidence>
<organism evidence="5 6">
    <name type="scientific">Symbiodinium natans</name>
    <dbReference type="NCBI Taxonomy" id="878477"/>
    <lineage>
        <taxon>Eukaryota</taxon>
        <taxon>Sar</taxon>
        <taxon>Alveolata</taxon>
        <taxon>Dinophyceae</taxon>
        <taxon>Suessiales</taxon>
        <taxon>Symbiodiniaceae</taxon>
        <taxon>Symbiodinium</taxon>
    </lineage>
</organism>
<dbReference type="PROSITE" id="PS50800">
    <property type="entry name" value="SAP"/>
    <property type="match status" value="1"/>
</dbReference>
<feature type="compositionally biased region" description="Low complexity" evidence="2">
    <location>
        <begin position="480"/>
        <end position="493"/>
    </location>
</feature>
<dbReference type="CDD" id="cd09272">
    <property type="entry name" value="RNase_HI_RT_Ty1"/>
    <property type="match status" value="1"/>
</dbReference>
<dbReference type="OrthoDB" id="436362at2759"/>
<feature type="coiled-coil region" evidence="1">
    <location>
        <begin position="2077"/>
        <end position="2111"/>
    </location>
</feature>
<name>A0A812RP28_9DINO</name>
<evidence type="ECO:0000313" key="6">
    <source>
        <dbReference type="Proteomes" id="UP000604046"/>
    </source>
</evidence>
<proteinExistence type="predicted"/>
<keyword evidence="6" id="KW-1185">Reference proteome</keyword>
<feature type="region of interest" description="Disordered" evidence="2">
    <location>
        <begin position="1233"/>
        <end position="1323"/>
    </location>
</feature>
<protein>
    <recommendedName>
        <fullName evidence="4">SAP domain-containing protein</fullName>
    </recommendedName>
</protein>
<feature type="region of interest" description="Disordered" evidence="2">
    <location>
        <begin position="978"/>
        <end position="1000"/>
    </location>
</feature>
<dbReference type="InterPro" id="IPR003034">
    <property type="entry name" value="SAP_dom"/>
</dbReference>